<evidence type="ECO:0000313" key="4">
    <source>
        <dbReference type="Proteomes" id="UP000509626"/>
    </source>
</evidence>
<dbReference type="Pfam" id="PF00589">
    <property type="entry name" value="Phage_integrase"/>
    <property type="match status" value="1"/>
</dbReference>
<dbReference type="InterPro" id="IPR013762">
    <property type="entry name" value="Integrase-like_cat_sf"/>
</dbReference>
<sequence length="221" mass="24716">MTRNSHQDAISEAQFDRLMKAARDMPSPYSEECEFILITAGRLGMRAGELCHLTPEWLNTERSLIEVPRHDPCTKGKHGEICGYCAKQAASAAEHDEDKTILDAMEQRWEPKTDHAVRAIPYDFDEALAERLEELVDDGGYRRSRVSVNRRVDRVVEAAGMDSAGIYPHALRATASTFHACRGLPPSALQSFMGWADLSVANKYVRLSGEQTARALRETHS</sequence>
<dbReference type="RefSeq" id="WP_179269649.1">
    <property type="nucleotide sequence ID" value="NZ_CP058579.1"/>
</dbReference>
<accession>A0A7D5QII6</accession>
<dbReference type="Gene3D" id="1.10.443.10">
    <property type="entry name" value="Intergrase catalytic core"/>
    <property type="match status" value="1"/>
</dbReference>
<dbReference type="GeneID" id="56038897"/>
<dbReference type="GO" id="GO:0003677">
    <property type="term" value="F:DNA binding"/>
    <property type="evidence" value="ECO:0007669"/>
    <property type="project" value="InterPro"/>
</dbReference>
<dbReference type="AlphaFoldDB" id="A0A7D5QII6"/>
<gene>
    <name evidence="3" type="ORF">HUG12_15520</name>
</gene>
<dbReference type="SUPFAM" id="SSF56349">
    <property type="entry name" value="DNA breaking-rejoining enzymes"/>
    <property type="match status" value="1"/>
</dbReference>
<dbReference type="Proteomes" id="UP000509626">
    <property type="component" value="Chromosome"/>
</dbReference>
<keyword evidence="1" id="KW-0233">DNA recombination</keyword>
<dbReference type="PROSITE" id="PS51898">
    <property type="entry name" value="TYR_RECOMBINASE"/>
    <property type="match status" value="1"/>
</dbReference>
<dbReference type="CDD" id="cd00397">
    <property type="entry name" value="DNA_BRE_C"/>
    <property type="match status" value="1"/>
</dbReference>
<dbReference type="InterPro" id="IPR011010">
    <property type="entry name" value="DNA_brk_join_enz"/>
</dbReference>
<dbReference type="GO" id="GO:0015074">
    <property type="term" value="P:DNA integration"/>
    <property type="evidence" value="ECO:0007669"/>
    <property type="project" value="InterPro"/>
</dbReference>
<proteinExistence type="predicted"/>
<evidence type="ECO:0000256" key="1">
    <source>
        <dbReference type="ARBA" id="ARBA00023172"/>
    </source>
</evidence>
<evidence type="ECO:0000313" key="3">
    <source>
        <dbReference type="EMBL" id="QLG63064.1"/>
    </source>
</evidence>
<organism evidence="3 4">
    <name type="scientific">Halorarum salinum</name>
    <dbReference type="NCBI Taxonomy" id="2743089"/>
    <lineage>
        <taxon>Archaea</taxon>
        <taxon>Methanobacteriati</taxon>
        <taxon>Methanobacteriota</taxon>
        <taxon>Stenosarchaea group</taxon>
        <taxon>Halobacteria</taxon>
        <taxon>Halobacteriales</taxon>
        <taxon>Haloferacaceae</taxon>
        <taxon>Halorarum</taxon>
    </lineage>
</organism>
<evidence type="ECO:0000259" key="2">
    <source>
        <dbReference type="PROSITE" id="PS51898"/>
    </source>
</evidence>
<reference evidence="3 4" key="1">
    <citation type="submission" date="2020-06" db="EMBL/GenBank/DDBJ databases">
        <title>NJ-3-1, isolated from saline soil.</title>
        <authorList>
            <person name="Cui H.L."/>
            <person name="Shi X."/>
        </authorList>
    </citation>
    <scope>NUCLEOTIDE SEQUENCE [LARGE SCALE GENOMIC DNA]</scope>
    <source>
        <strain evidence="3 4">NJ-3-1</strain>
    </source>
</reference>
<protein>
    <submittedName>
        <fullName evidence="3">Site-specific integrase</fullName>
    </submittedName>
</protein>
<feature type="domain" description="Tyr recombinase" evidence="2">
    <location>
        <begin position="5"/>
        <end position="217"/>
    </location>
</feature>
<dbReference type="KEGG" id="halu:HUG12_15520"/>
<dbReference type="EMBL" id="CP058579">
    <property type="protein sequence ID" value="QLG63064.1"/>
    <property type="molecule type" value="Genomic_DNA"/>
</dbReference>
<name>A0A7D5QII6_9EURY</name>
<dbReference type="OrthoDB" id="142231at2157"/>
<dbReference type="InterPro" id="IPR002104">
    <property type="entry name" value="Integrase_catalytic"/>
</dbReference>
<keyword evidence="4" id="KW-1185">Reference proteome</keyword>
<dbReference type="GO" id="GO:0006310">
    <property type="term" value="P:DNA recombination"/>
    <property type="evidence" value="ECO:0007669"/>
    <property type="project" value="UniProtKB-KW"/>
</dbReference>